<comment type="caution">
    <text evidence="2">The sequence shown here is derived from an EMBL/GenBank/DDBJ whole genome shotgun (WGS) entry which is preliminary data.</text>
</comment>
<evidence type="ECO:0000256" key="1">
    <source>
        <dbReference type="SAM" id="Phobius"/>
    </source>
</evidence>
<protein>
    <submittedName>
        <fullName evidence="2">Uncharacterized protein</fullName>
    </submittedName>
</protein>
<keyword evidence="3" id="KW-1185">Reference proteome</keyword>
<keyword evidence="1" id="KW-0812">Transmembrane</keyword>
<dbReference type="AlphaFoldDB" id="A0A261FDB1"/>
<dbReference type="RefSeq" id="WP_094668516.1">
    <property type="nucleotide sequence ID" value="NZ_MWWW01000033.1"/>
</dbReference>
<name>A0A261FDB1_9BIFI</name>
<feature type="transmembrane region" description="Helical" evidence="1">
    <location>
        <begin position="31"/>
        <end position="53"/>
    </location>
</feature>
<organism evidence="2 3">
    <name type="scientific">Bifidobacterium myosotis</name>
    <dbReference type="NCBI Taxonomy" id="1630166"/>
    <lineage>
        <taxon>Bacteria</taxon>
        <taxon>Bacillati</taxon>
        <taxon>Actinomycetota</taxon>
        <taxon>Actinomycetes</taxon>
        <taxon>Bifidobacteriales</taxon>
        <taxon>Bifidobacteriaceae</taxon>
        <taxon>Bifidobacterium</taxon>
    </lineage>
</organism>
<dbReference type="Proteomes" id="UP000216871">
    <property type="component" value="Unassembled WGS sequence"/>
</dbReference>
<gene>
    <name evidence="2" type="ORF">BMYO_2126</name>
</gene>
<reference evidence="2 3" key="1">
    <citation type="journal article" date="2017" name="BMC Genomics">
        <title>Comparative genomic and phylogenomic analyses of the Bifidobacteriaceae family.</title>
        <authorList>
            <person name="Lugli G.A."/>
            <person name="Milani C."/>
            <person name="Turroni F."/>
            <person name="Duranti S."/>
            <person name="Mancabelli L."/>
            <person name="Mangifesta M."/>
            <person name="Ferrario C."/>
            <person name="Modesto M."/>
            <person name="Mattarelli P."/>
            <person name="Jiri K."/>
            <person name="van Sinderen D."/>
            <person name="Ventura M."/>
        </authorList>
    </citation>
    <scope>NUCLEOTIDE SEQUENCE [LARGE SCALE GENOMIC DNA]</scope>
    <source>
        <strain evidence="2 3">DSM 100196</strain>
    </source>
</reference>
<evidence type="ECO:0000313" key="2">
    <source>
        <dbReference type="EMBL" id="OZG57088.1"/>
    </source>
</evidence>
<keyword evidence="1" id="KW-1133">Transmembrane helix</keyword>
<accession>A0A261FDB1</accession>
<keyword evidence="1" id="KW-0472">Membrane</keyword>
<sequence length="230" mass="25561">MANQTDGTAERKWISGIPETPGNSIAATLPAIIGCTIMTAIMNAVFLLIYYLILNKRSLADVFFHGDPPFPIDATVIVLGLVILPPIIGILVPMSDRSHDTSKPLTIRARRFGRLKACPDRHDLDGDTKSMDIRRILFHFSDTGTIRVYAENDNGPVFLTLRLNAGRMRIEDEQPVDAALLHEAEHEGSDVMDSFLDPRCSYSIGNRTYGRTTGRLNKTRCLIVRQENPA</sequence>
<dbReference type="EMBL" id="MWWW01000033">
    <property type="protein sequence ID" value="OZG57088.1"/>
    <property type="molecule type" value="Genomic_DNA"/>
</dbReference>
<feature type="transmembrane region" description="Helical" evidence="1">
    <location>
        <begin position="74"/>
        <end position="94"/>
    </location>
</feature>
<proteinExistence type="predicted"/>
<evidence type="ECO:0000313" key="3">
    <source>
        <dbReference type="Proteomes" id="UP000216871"/>
    </source>
</evidence>